<evidence type="ECO:0000256" key="2">
    <source>
        <dbReference type="SAM" id="Phobius"/>
    </source>
</evidence>
<dbReference type="Gene3D" id="1.25.40.10">
    <property type="entry name" value="Tetratricopeptide repeat domain"/>
    <property type="match status" value="1"/>
</dbReference>
<dbReference type="InterPro" id="IPR018060">
    <property type="entry name" value="HTH_AraC"/>
</dbReference>
<keyword evidence="2" id="KW-0812">Transmembrane</keyword>
<evidence type="ECO:0000313" key="5">
    <source>
        <dbReference type="Proteomes" id="UP000002969"/>
    </source>
</evidence>
<proteinExistence type="predicted"/>
<dbReference type="PANTHER" id="PTHR43280:SF29">
    <property type="entry name" value="ARAC-FAMILY TRANSCRIPTIONAL REGULATOR"/>
    <property type="match status" value="1"/>
</dbReference>
<sequence>MLKGFSFILILFPFFLLLNAQKMSEYEIIRKNYENLPKNDKRAIPYVKTYIQKSKNENDFEHLTQGYRDAVFFTKNEKQKLVYSDSMIYAALKSRDKDLIGLAYLGKGIIYYFNYKKFDPALDEYLKAYNYLKNTKDEYLKYKVVYHMGVVKSYLGYYSESKENFEECIKFFNNESVKQLHPNEVFNNKRGYFNSLHQLIICQRNLKNFAAADSLINVGLKEIEGIDEFSLEKSYFLKCKGISAYNRQNYKHAIDILNKSLPKILKVDDFATASLIYSYLGKSYYHSDKEKALHYFEMVDSIFVHKNFVLPETRDSYEILINHFNNLNNTKKELYYTKQLLSVDSLLGKEFYYLTSRIHKEYDTKRLLDNKEALEKRNLLTSLMVIFFICLSLLFITLYIFKYRKNKKIMLNYRILQIKLDNRQLEKMLHQHSPDTIYEDEKTSIISKEIYQDLLLKIKSFEDRQEYTQIGLTLNQLAAQFNTNTTYLSTFINESKGVNFKNYLNNLRIDYITNLMNTDKNYLKYTIEALAEKCGIASRQNFSDLFYEINGMRPTDFIKKKKEEQKNNNGK</sequence>
<feature type="transmembrane region" description="Helical" evidence="2">
    <location>
        <begin position="379"/>
        <end position="401"/>
    </location>
</feature>
<keyword evidence="1" id="KW-0238">DNA-binding</keyword>
<gene>
    <name evidence="4" type="ORF">HMPREF0204_12270</name>
</gene>
<dbReference type="Gene3D" id="1.10.10.60">
    <property type="entry name" value="Homeodomain-like"/>
    <property type="match status" value="2"/>
</dbReference>
<dbReference type="Proteomes" id="UP000002969">
    <property type="component" value="Unassembled WGS sequence"/>
</dbReference>
<dbReference type="SUPFAM" id="SSF48452">
    <property type="entry name" value="TPR-like"/>
    <property type="match status" value="2"/>
</dbReference>
<name>A0ABN0AJP7_CHRGE</name>
<accession>A0ABN0AJP7</accession>
<dbReference type="PROSITE" id="PS01124">
    <property type="entry name" value="HTH_ARAC_FAMILY_2"/>
    <property type="match status" value="1"/>
</dbReference>
<reference evidence="4" key="1">
    <citation type="submission" date="2010-06" db="EMBL/GenBank/DDBJ databases">
        <authorList>
            <person name="Muzny D."/>
            <person name="Qin X."/>
            <person name="Buhay C."/>
            <person name="Dugan-Rocha S."/>
            <person name="Ding Y."/>
            <person name="Chen G."/>
            <person name="Hawes A."/>
            <person name="Holder M."/>
            <person name="Jhangiani S."/>
            <person name="Johnson A."/>
            <person name="Khan Z."/>
            <person name="Li Z."/>
            <person name="Liu W."/>
            <person name="Liu X."/>
            <person name="Perez L."/>
            <person name="Shen H."/>
            <person name="Wang Q."/>
            <person name="Watt J."/>
            <person name="Xi L."/>
            <person name="Xin Y."/>
            <person name="Zhou J."/>
            <person name="Deng J."/>
            <person name="Jiang H."/>
            <person name="Liu Y."/>
            <person name="Qu J."/>
            <person name="Song X.-Z."/>
            <person name="Zhang L."/>
            <person name="Villasana D."/>
            <person name="Johnson A."/>
            <person name="Liu J."/>
            <person name="Liyanage D."/>
            <person name="Lorensuhewa L."/>
            <person name="Robinson T."/>
            <person name="Song A."/>
            <person name="Song B.-B."/>
            <person name="Dinh H."/>
            <person name="Thornton R."/>
            <person name="Coyle M."/>
            <person name="Francisco L."/>
            <person name="Jackson L."/>
            <person name="Javaid M."/>
            <person name="Korchina V."/>
            <person name="Kovar C."/>
            <person name="Mata R."/>
            <person name="Mathew T."/>
            <person name="Ngo R."/>
            <person name="Nguyen L."/>
            <person name="Nguyen N."/>
            <person name="Okwuonu G."/>
            <person name="Ongeri F."/>
            <person name="Pham C."/>
            <person name="Simmons D."/>
            <person name="Wilczek-Boney K."/>
            <person name="Hale W."/>
            <person name="Jakkamsetti A."/>
            <person name="Pham P."/>
            <person name="Ruth R."/>
            <person name="San Lucas F."/>
            <person name="Warren J."/>
            <person name="Zhang J."/>
            <person name="Zhao Z."/>
            <person name="Zhou C."/>
            <person name="Zhu D."/>
            <person name="Lee S."/>
            <person name="Bess C."/>
            <person name="Blankenburg K."/>
            <person name="Forbes L."/>
            <person name="Fu Q."/>
            <person name="Gubbala S."/>
            <person name="Hirani K."/>
            <person name="Jayaseelan J.C."/>
            <person name="Lara F."/>
            <person name="Munidasa M."/>
            <person name="Palculict T."/>
            <person name="Patil S."/>
            <person name="Pu L.-L."/>
            <person name="Saada N."/>
            <person name="Tang L."/>
            <person name="Weissenberger G."/>
            <person name="Zhu Y."/>
            <person name="Hemphill L."/>
            <person name="Shang Y."/>
            <person name="Youmans B."/>
            <person name="Ayvaz T."/>
            <person name="Ross M."/>
            <person name="Santibanez J."/>
            <person name="Aqrawi P."/>
            <person name="Gross S."/>
            <person name="Joshi V."/>
            <person name="Fowler G."/>
            <person name="Nazareth L."/>
            <person name="Reid J."/>
            <person name="Worley K."/>
            <person name="Petrosino J."/>
            <person name="Highlander S."/>
            <person name="Gibbs R."/>
        </authorList>
    </citation>
    <scope>NUCLEOTIDE SEQUENCE [LARGE SCALE GENOMIC DNA]</scope>
    <source>
        <strain evidence="4">ATCC 35910</strain>
    </source>
</reference>
<comment type="caution">
    <text evidence="4">The sequence shown here is derived from an EMBL/GenBank/DDBJ whole genome shotgun (WGS) entry which is preliminary data.</text>
</comment>
<keyword evidence="5" id="KW-1185">Reference proteome</keyword>
<dbReference type="SMART" id="SM00342">
    <property type="entry name" value="HTH_ARAC"/>
    <property type="match status" value="1"/>
</dbReference>
<keyword evidence="2" id="KW-1133">Transmembrane helix</keyword>
<keyword evidence="2" id="KW-0472">Membrane</keyword>
<evidence type="ECO:0000256" key="1">
    <source>
        <dbReference type="ARBA" id="ARBA00023125"/>
    </source>
</evidence>
<dbReference type="InterPro" id="IPR011990">
    <property type="entry name" value="TPR-like_helical_dom_sf"/>
</dbReference>
<protein>
    <recommendedName>
        <fullName evidence="3">HTH araC/xylS-type domain-containing protein</fullName>
    </recommendedName>
</protein>
<dbReference type="PANTHER" id="PTHR43280">
    <property type="entry name" value="ARAC-FAMILY TRANSCRIPTIONAL REGULATOR"/>
    <property type="match status" value="1"/>
</dbReference>
<feature type="domain" description="HTH araC/xylS-type" evidence="3">
    <location>
        <begin position="452"/>
        <end position="560"/>
    </location>
</feature>
<evidence type="ECO:0000259" key="3">
    <source>
        <dbReference type="PROSITE" id="PS01124"/>
    </source>
</evidence>
<organism evidence="4 5">
    <name type="scientific">Chryseobacterium gleum ATCC 35910</name>
    <dbReference type="NCBI Taxonomy" id="525257"/>
    <lineage>
        <taxon>Bacteria</taxon>
        <taxon>Pseudomonadati</taxon>
        <taxon>Bacteroidota</taxon>
        <taxon>Flavobacteriia</taxon>
        <taxon>Flavobacteriales</taxon>
        <taxon>Weeksellaceae</taxon>
        <taxon>Chryseobacterium group</taxon>
        <taxon>Chryseobacterium</taxon>
    </lineage>
</organism>
<dbReference type="EMBL" id="ACKQ02000007">
    <property type="protein sequence ID" value="EFK33202.1"/>
    <property type="molecule type" value="Genomic_DNA"/>
</dbReference>
<evidence type="ECO:0000313" key="4">
    <source>
        <dbReference type="EMBL" id="EFK33202.1"/>
    </source>
</evidence>